<dbReference type="Proteomes" id="UP000002866">
    <property type="component" value="Chromosome 9"/>
</dbReference>
<keyword evidence="4" id="KW-1185">Reference proteome</keyword>
<dbReference type="SMART" id="SM00516">
    <property type="entry name" value="SEC14"/>
    <property type="match status" value="1"/>
</dbReference>
<dbReference type="AlphaFoldDB" id="I2H990"/>
<dbReference type="GeneID" id="14498119"/>
<protein>
    <recommendedName>
        <fullName evidence="2">CRAL-TRIO domain-containing protein</fullName>
    </recommendedName>
</protein>
<evidence type="ECO:0000313" key="4">
    <source>
        <dbReference type="Proteomes" id="UP000002866"/>
    </source>
</evidence>
<feature type="region of interest" description="Disordered" evidence="1">
    <location>
        <begin position="82"/>
        <end position="127"/>
    </location>
</feature>
<evidence type="ECO:0000256" key="1">
    <source>
        <dbReference type="SAM" id="MobiDB-lite"/>
    </source>
</evidence>
<evidence type="ECO:0000313" key="3">
    <source>
        <dbReference type="EMBL" id="CCH62942.1"/>
    </source>
</evidence>
<dbReference type="FunCoup" id="I2H990">
    <property type="interactions" value="215"/>
</dbReference>
<dbReference type="RefSeq" id="XP_004182461.1">
    <property type="nucleotide sequence ID" value="XM_004182413.1"/>
</dbReference>
<dbReference type="SUPFAM" id="SSF52087">
    <property type="entry name" value="CRAL/TRIO domain"/>
    <property type="match status" value="1"/>
</dbReference>
<feature type="region of interest" description="Disordered" evidence="1">
    <location>
        <begin position="18"/>
        <end position="62"/>
    </location>
</feature>
<dbReference type="OMA" id="ISTMRWR"/>
<dbReference type="PANTHER" id="PTHR46590:SF1">
    <property type="entry name" value="PHOSPHATIDYLINOSITOL TRANSFER PROTEIN CSR1"/>
    <property type="match status" value="1"/>
</dbReference>
<feature type="compositionally biased region" description="Low complexity" evidence="1">
    <location>
        <begin position="50"/>
        <end position="62"/>
    </location>
</feature>
<dbReference type="Pfam" id="PF00650">
    <property type="entry name" value="CRAL_TRIO"/>
    <property type="match status" value="1"/>
</dbReference>
<reference evidence="3 4" key="1">
    <citation type="journal article" date="2011" name="Proc. Natl. Acad. Sci. U.S.A.">
        <title>Evolutionary erosion of yeast sex chromosomes by mating-type switching accidents.</title>
        <authorList>
            <person name="Gordon J.L."/>
            <person name="Armisen D."/>
            <person name="Proux-Wera E."/>
            <person name="Oheigeartaigh S.S."/>
            <person name="Byrne K.P."/>
            <person name="Wolfe K.H."/>
        </authorList>
    </citation>
    <scope>NUCLEOTIDE SEQUENCE [LARGE SCALE GENOMIC DNA]</scope>
    <source>
        <strain evidence="4">ATCC 34711 / CBS 6284 / DSM 70876 / NBRC 10599 / NRRL Y-10934 / UCD 77-7</strain>
    </source>
</reference>
<dbReference type="InterPro" id="IPR001251">
    <property type="entry name" value="CRAL-TRIO_dom"/>
</dbReference>
<dbReference type="Pfam" id="PF03765">
    <property type="entry name" value="CRAL_TRIO_N"/>
    <property type="match status" value="1"/>
</dbReference>
<organism evidence="3 4">
    <name type="scientific">Henningerozyma blattae (strain ATCC 34711 / CBS 6284 / DSM 70876 / NBRC 10599 / NRRL Y-10934 / UCD 77-7)</name>
    <name type="common">Yeast</name>
    <name type="synonym">Tetrapisispora blattae</name>
    <dbReference type="NCBI Taxonomy" id="1071380"/>
    <lineage>
        <taxon>Eukaryota</taxon>
        <taxon>Fungi</taxon>
        <taxon>Dikarya</taxon>
        <taxon>Ascomycota</taxon>
        <taxon>Saccharomycotina</taxon>
        <taxon>Saccharomycetes</taxon>
        <taxon>Saccharomycetales</taxon>
        <taxon>Saccharomycetaceae</taxon>
        <taxon>Henningerozyma</taxon>
    </lineage>
</organism>
<name>I2H990_HENB6</name>
<dbReference type="SUPFAM" id="SSF46938">
    <property type="entry name" value="CRAL/TRIO N-terminal domain"/>
    <property type="match status" value="1"/>
</dbReference>
<feature type="compositionally biased region" description="Low complexity" evidence="1">
    <location>
        <begin position="22"/>
        <end position="43"/>
    </location>
</feature>
<proteinExistence type="predicted"/>
<dbReference type="KEGG" id="tbl:TBLA_0I02860"/>
<dbReference type="HOGENOM" id="CLU_016665_2_0_1"/>
<accession>I2H990</accession>
<dbReference type="InterPro" id="IPR036865">
    <property type="entry name" value="CRAL-TRIO_dom_sf"/>
</dbReference>
<dbReference type="PROSITE" id="PS50191">
    <property type="entry name" value="CRAL_TRIO"/>
    <property type="match status" value="1"/>
</dbReference>
<dbReference type="CDD" id="cd00170">
    <property type="entry name" value="SEC14"/>
    <property type="match status" value="1"/>
</dbReference>
<feature type="compositionally biased region" description="Low complexity" evidence="1">
    <location>
        <begin position="86"/>
        <end position="118"/>
    </location>
</feature>
<dbReference type="InterPro" id="IPR036273">
    <property type="entry name" value="CRAL/TRIO_N_dom_sf"/>
</dbReference>
<dbReference type="InParanoid" id="I2H990"/>
<dbReference type="Gene3D" id="3.40.525.10">
    <property type="entry name" value="CRAL-TRIO lipid binding domain"/>
    <property type="match status" value="1"/>
</dbReference>
<feature type="domain" description="CRAL-TRIO" evidence="2">
    <location>
        <begin position="218"/>
        <end position="368"/>
    </location>
</feature>
<sequence>MLNSWGEDIDINTTINTLNGVSKSSSSTSINTSTSTNSASTAKNGDTRSSKSSTKSLANSAKLVTKPVSSTSSFFGKFTGGGGGSSNSSNNSHNSSTGTNQASGSGSGSLTTTTTNSSEDTREGNDNLTIQKINASIGSIKGEDIKWDFWKLLRFSNPDKELLKFIRARKWDPNRSSIALTRTTKWKAYDHNVNQIIMDGEYYVFKNEMTGVMQNLTLRKAVILGHDLNDRPVIVVRPKLHSTAQQTHEELEKYVLLVVEELQLFFKEKTTTATLLFDLTGFSLSNMDYTAVKFIITVFEAHYPECLATMIIHNAPWLFTPIWKVVKAWLDPVVAAKVNFSYSLKDLNKFIPTEQLPKYLGGELDYDLDRYTPPDGTYDIHLNDKEKRTILLDQWRVLIAEFIKITKEWILSENQSENKKLWLQKYDLSQKLRAKYIEMDPYLRTRSSYDIDGLLVLE</sequence>
<dbReference type="eggNOG" id="KOG1470">
    <property type="taxonomic scope" value="Eukaryota"/>
</dbReference>
<dbReference type="PANTHER" id="PTHR46590">
    <property type="entry name" value="PHOSPHATIDYLINOSITOL TRANSFER PROTEIN CSR1-RELATED"/>
    <property type="match status" value="1"/>
</dbReference>
<dbReference type="OrthoDB" id="43460at2759"/>
<evidence type="ECO:0000259" key="2">
    <source>
        <dbReference type="PROSITE" id="PS50191"/>
    </source>
</evidence>
<dbReference type="InterPro" id="IPR011074">
    <property type="entry name" value="CRAL/TRIO_N_dom"/>
</dbReference>
<dbReference type="SMART" id="SM01100">
    <property type="entry name" value="CRAL_TRIO_N"/>
    <property type="match status" value="1"/>
</dbReference>
<dbReference type="EMBL" id="HE806324">
    <property type="protein sequence ID" value="CCH62942.1"/>
    <property type="molecule type" value="Genomic_DNA"/>
</dbReference>
<gene>
    <name evidence="3" type="primary">TBLA0I02860</name>
    <name evidence="3" type="ORF">TBLA_0I02860</name>
</gene>
<dbReference type="InterPro" id="IPR052432">
    <property type="entry name" value="PITP/CRAL-TRIO"/>
</dbReference>